<organism evidence="1">
    <name type="scientific">Amblyomma aureolatum</name>
    <dbReference type="NCBI Taxonomy" id="187763"/>
    <lineage>
        <taxon>Eukaryota</taxon>
        <taxon>Metazoa</taxon>
        <taxon>Ecdysozoa</taxon>
        <taxon>Arthropoda</taxon>
        <taxon>Chelicerata</taxon>
        <taxon>Arachnida</taxon>
        <taxon>Acari</taxon>
        <taxon>Parasitiformes</taxon>
        <taxon>Ixodida</taxon>
        <taxon>Ixodoidea</taxon>
        <taxon>Ixodidae</taxon>
        <taxon>Amblyomminae</taxon>
        <taxon>Amblyomma</taxon>
    </lineage>
</organism>
<feature type="non-terminal residue" evidence="1">
    <location>
        <position position="173"/>
    </location>
</feature>
<feature type="non-terminal residue" evidence="1">
    <location>
        <position position="1"/>
    </location>
</feature>
<proteinExistence type="evidence at transcript level"/>
<reference evidence="1" key="1">
    <citation type="journal article" date="2017" name="Front. Cell. Infect. Microbiol.">
        <title>The Distinct Transcriptional Response of the Midgut of Amblyomma sculptum and Amblyomma aureolatum Ticks to Rickettsia rickettsii Correlates to Their Differences in Susceptibility to Infection.</title>
        <authorList>
            <person name="Martins L.A."/>
            <person name="Galletti M.F.B.M."/>
            <person name="Ribeiro J.M."/>
            <person name="Fujita A."/>
            <person name="Costa F.B."/>
            <person name="Labruna M.B."/>
            <person name="Daffre S."/>
            <person name="Fogaca A.C."/>
        </authorList>
    </citation>
    <scope>NUCLEOTIDE SEQUENCE</scope>
</reference>
<sequence>IMLHNTNIEIVKTFKSLAVHFSEHMTWDEHVRYIVDKLSRIISTVHRHCYNFPTSVNVLLYNCLFSSTLNYAFWYGLQQQQLLILQKRVLRLVCNIPYRSHAADLFKKHNIVPITSLYNYKLCRIYKLGILKNNDALTNLAGLQINTTTYNVRYLEPWNVTKCRTNYGKQMLK</sequence>
<protein>
    <submittedName>
        <fullName evidence="1">Putative tick transposon</fullName>
    </submittedName>
</protein>
<dbReference type="AlphaFoldDB" id="A0A1E1WW62"/>
<accession>A0A1E1WW62</accession>
<evidence type="ECO:0000313" key="1">
    <source>
        <dbReference type="EMBL" id="JAT91273.1"/>
    </source>
</evidence>
<name>A0A1E1WW62_9ACAR</name>
<dbReference type="EMBL" id="GFAC01007915">
    <property type="protein sequence ID" value="JAT91273.1"/>
    <property type="molecule type" value="mRNA"/>
</dbReference>